<feature type="transmembrane region" description="Helical" evidence="13">
    <location>
        <begin position="255"/>
        <end position="282"/>
    </location>
</feature>
<feature type="transmembrane region" description="Helical" evidence="13">
    <location>
        <begin position="134"/>
        <end position="157"/>
    </location>
</feature>
<comment type="subcellular location">
    <subcellularLocation>
        <location evidence="1 12">Membrane</location>
        <topology evidence="1 12">Multi-pass membrane protein</topology>
    </subcellularLocation>
</comment>
<dbReference type="Ensembl" id="ENSLLET00000014289.1">
    <property type="protein sequence ID" value="ENSLLEP00000013758.1"/>
    <property type="gene ID" value="ENSLLEG00000008704.1"/>
</dbReference>
<feature type="transmembrane region" description="Helical" evidence="13">
    <location>
        <begin position="177"/>
        <end position="208"/>
    </location>
</feature>
<accession>A0A8C5PCW6</accession>
<feature type="transmembrane region" description="Helical" evidence="13">
    <location>
        <begin position="83"/>
        <end position="113"/>
    </location>
</feature>
<dbReference type="GO" id="GO:0016020">
    <property type="term" value="C:membrane"/>
    <property type="evidence" value="ECO:0007669"/>
    <property type="project" value="UniProtKB-SubCell"/>
</dbReference>
<keyword evidence="5 12" id="KW-0812">Transmembrane</keyword>
<evidence type="ECO:0000256" key="13">
    <source>
        <dbReference type="SAM" id="Phobius"/>
    </source>
</evidence>
<evidence type="ECO:0000256" key="11">
    <source>
        <dbReference type="RuleBase" id="RU004423"/>
    </source>
</evidence>
<evidence type="ECO:0000256" key="7">
    <source>
        <dbReference type="ARBA" id="ARBA00023040"/>
    </source>
</evidence>
<dbReference type="GO" id="GO:0033038">
    <property type="term" value="F:bitter taste receptor activity"/>
    <property type="evidence" value="ECO:0007669"/>
    <property type="project" value="InterPro"/>
</dbReference>
<evidence type="ECO:0000256" key="8">
    <source>
        <dbReference type="ARBA" id="ARBA00023136"/>
    </source>
</evidence>
<dbReference type="Proteomes" id="UP000694569">
    <property type="component" value="Unplaced"/>
</dbReference>
<evidence type="ECO:0000256" key="10">
    <source>
        <dbReference type="ARBA" id="ARBA00023224"/>
    </source>
</evidence>
<dbReference type="Gene3D" id="1.20.1070.10">
    <property type="entry name" value="Rhodopsin 7-helix transmembrane proteins"/>
    <property type="match status" value="1"/>
</dbReference>
<dbReference type="OrthoDB" id="8876749at2759"/>
<dbReference type="PANTHER" id="PTHR11394">
    <property type="entry name" value="TASTE RECEPTOR TYPE 2"/>
    <property type="match status" value="1"/>
</dbReference>
<keyword evidence="7 12" id="KW-0297">G-protein coupled receptor</keyword>
<evidence type="ECO:0000256" key="6">
    <source>
        <dbReference type="ARBA" id="ARBA00022989"/>
    </source>
</evidence>
<evidence type="ECO:0000256" key="4">
    <source>
        <dbReference type="ARBA" id="ARBA00022606"/>
    </source>
</evidence>
<organism evidence="14 15">
    <name type="scientific">Leptobrachium leishanense</name>
    <name type="common">Leishan spiny toad</name>
    <dbReference type="NCBI Taxonomy" id="445787"/>
    <lineage>
        <taxon>Eukaryota</taxon>
        <taxon>Metazoa</taxon>
        <taxon>Chordata</taxon>
        <taxon>Craniata</taxon>
        <taxon>Vertebrata</taxon>
        <taxon>Euteleostomi</taxon>
        <taxon>Amphibia</taxon>
        <taxon>Batrachia</taxon>
        <taxon>Anura</taxon>
        <taxon>Pelobatoidea</taxon>
        <taxon>Megophryidae</taxon>
        <taxon>Leptobrachium</taxon>
    </lineage>
</organism>
<evidence type="ECO:0000313" key="14">
    <source>
        <dbReference type="Ensembl" id="ENSLLEP00000013758.1"/>
    </source>
</evidence>
<proteinExistence type="inferred from homology"/>
<feature type="transmembrane region" description="Helical" evidence="13">
    <location>
        <begin position="229"/>
        <end position="249"/>
    </location>
</feature>
<dbReference type="Pfam" id="PF05296">
    <property type="entry name" value="TAS2R"/>
    <property type="match status" value="1"/>
</dbReference>
<feature type="transmembrane region" description="Helical" evidence="13">
    <location>
        <begin position="13"/>
        <end position="38"/>
    </location>
</feature>
<evidence type="ECO:0000256" key="12">
    <source>
        <dbReference type="RuleBase" id="RU004424"/>
    </source>
</evidence>
<comment type="similarity">
    <text evidence="2 11">Belongs to the G-protein coupled receptor T2R family.</text>
</comment>
<evidence type="ECO:0000256" key="5">
    <source>
        <dbReference type="ARBA" id="ARBA00022692"/>
    </source>
</evidence>
<dbReference type="GeneTree" id="ENSGT01150000286961"/>
<protein>
    <recommendedName>
        <fullName evidence="12">Taste receptor type 2</fullName>
    </recommendedName>
</protein>
<reference evidence="14" key="2">
    <citation type="submission" date="2025-09" db="UniProtKB">
        <authorList>
            <consortium name="Ensembl"/>
        </authorList>
    </citation>
    <scope>IDENTIFICATION</scope>
</reference>
<keyword evidence="15" id="KW-1185">Reference proteome</keyword>
<dbReference type="GO" id="GO:0004930">
    <property type="term" value="F:G protein-coupled receptor activity"/>
    <property type="evidence" value="ECO:0007669"/>
    <property type="project" value="UniProtKB-KW"/>
</dbReference>
<sequence>IKMTSTEGRDTDIPLLVVCIFVLTLGVMVNLLIAAVNFPDWLRGRKIKASEKIQCVLSLSRMCYACFSWIRLFIRLSGEDNLFLINTILSVILIINNHASLWYLTLLSVFLFLKIADYKHAIFLRMKVLITQRVMKCLVGISLIAICFAPIHIWNYFRLFDNLQPWNRTHETCQSQYDYGFIFFIVLWNCGPFIPYSVCYIMVVILVCRHVKQMRRSDVGLSRSNLDSYYFAVKSLTVCYLIYGFHVAVNNLITLYYFCLGIPVFYLLLNLFPTLHSIYLIYRNPKLRHLLSKTIQQAVIYFTKRGDVASIETRKETTIAE</sequence>
<keyword evidence="9 12" id="KW-0675">Receptor</keyword>
<keyword evidence="8 12" id="KW-0472">Membrane</keyword>
<evidence type="ECO:0000256" key="9">
    <source>
        <dbReference type="ARBA" id="ARBA00023170"/>
    </source>
</evidence>
<reference evidence="14" key="1">
    <citation type="submission" date="2025-08" db="UniProtKB">
        <authorList>
            <consortium name="Ensembl"/>
        </authorList>
    </citation>
    <scope>IDENTIFICATION</scope>
</reference>
<keyword evidence="6 13" id="KW-1133">Transmembrane helix</keyword>
<evidence type="ECO:0000256" key="3">
    <source>
        <dbReference type="ARBA" id="ARBA00022480"/>
    </source>
</evidence>
<keyword evidence="3 12" id="KW-0919">Taste</keyword>
<keyword evidence="10 12" id="KW-0807">Transducer</keyword>
<dbReference type="SUPFAM" id="SSF81321">
    <property type="entry name" value="Family A G protein-coupled receptor-like"/>
    <property type="match status" value="1"/>
</dbReference>
<name>A0A8C5PCW6_9ANUR</name>
<evidence type="ECO:0000256" key="2">
    <source>
        <dbReference type="ARBA" id="ARBA00007376"/>
    </source>
</evidence>
<dbReference type="InterPro" id="IPR007960">
    <property type="entry name" value="TAS2R"/>
</dbReference>
<dbReference type="AlphaFoldDB" id="A0A8C5PCW6"/>
<dbReference type="PANTHER" id="PTHR11394:SF160">
    <property type="entry name" value="TASTE RECEPTOR TYPE 2"/>
    <property type="match status" value="1"/>
</dbReference>
<evidence type="ECO:0000313" key="15">
    <source>
        <dbReference type="Proteomes" id="UP000694569"/>
    </source>
</evidence>
<evidence type="ECO:0000256" key="1">
    <source>
        <dbReference type="ARBA" id="ARBA00004141"/>
    </source>
</evidence>
<keyword evidence="4 12" id="KW-0716">Sensory transduction</keyword>